<accession>A0AAD7XJ40</accession>
<protein>
    <recommendedName>
        <fullName evidence="3">F-box domain-containing protein</fullName>
    </recommendedName>
</protein>
<sequence>MPQSSGPEVVTFEPLHQGRVATLLEDLPIELIMQIVGELEDDPPALKACASLRKSWRTICLPYLFKRIEMKRPTERKLLAFLIFLEGAPKVRCLIKSLLLNTQTGPDTLLALHSIDLFTRIVACLPNIERLAIRRIWFKQFEPPRAHGELPLLFNVLSLFKVKKLCLMGLSVPPRAIPRDIGPRSRRRGTLFVENLEIRTPLSSEVGKVVAQELGRSLQAESIRWVNIMKANRASVLAAGALISTVGQNLEAFSLDVSTVQYDEFDMEPGADKTWLVDLVECLGLARCIKLMLFTFYITIDFSARPCLGPRHCQLLAGILASRPPALRAIAVVLKVSLGNKSTSSPKPSPSQLVDVTDLLAVEKAVLDNDFKHLRVFSVRVDLKGRVTNGNLGWVEEVGRLLPRLKKSGLLTIE</sequence>
<keyword evidence="2" id="KW-1185">Reference proteome</keyword>
<dbReference type="EMBL" id="JAPEVG010000001">
    <property type="protein sequence ID" value="KAJ8502318.1"/>
    <property type="molecule type" value="Genomic_DNA"/>
</dbReference>
<name>A0AAD7XJ40_9APHY</name>
<reference evidence="1" key="1">
    <citation type="submission" date="2022-11" db="EMBL/GenBank/DDBJ databases">
        <title>Genome Sequence of Cubamyces cubensis.</title>
        <authorList>
            <person name="Buettner E."/>
        </authorList>
    </citation>
    <scope>NUCLEOTIDE SEQUENCE</scope>
    <source>
        <strain evidence="1">MPL-01</strain>
    </source>
</reference>
<proteinExistence type="predicted"/>
<dbReference type="AlphaFoldDB" id="A0AAD7XJ40"/>
<evidence type="ECO:0008006" key="3">
    <source>
        <dbReference type="Google" id="ProtNLM"/>
    </source>
</evidence>
<comment type="caution">
    <text evidence="1">The sequence shown here is derived from an EMBL/GenBank/DDBJ whole genome shotgun (WGS) entry which is preliminary data.</text>
</comment>
<evidence type="ECO:0000313" key="1">
    <source>
        <dbReference type="EMBL" id="KAJ8502318.1"/>
    </source>
</evidence>
<dbReference type="Proteomes" id="UP001215151">
    <property type="component" value="Unassembled WGS sequence"/>
</dbReference>
<evidence type="ECO:0000313" key="2">
    <source>
        <dbReference type="Proteomes" id="UP001215151"/>
    </source>
</evidence>
<organism evidence="1 2">
    <name type="scientific">Trametes cubensis</name>
    <dbReference type="NCBI Taxonomy" id="1111947"/>
    <lineage>
        <taxon>Eukaryota</taxon>
        <taxon>Fungi</taxon>
        <taxon>Dikarya</taxon>
        <taxon>Basidiomycota</taxon>
        <taxon>Agaricomycotina</taxon>
        <taxon>Agaricomycetes</taxon>
        <taxon>Polyporales</taxon>
        <taxon>Polyporaceae</taxon>
        <taxon>Trametes</taxon>
    </lineage>
</organism>
<gene>
    <name evidence="1" type="ORF">ONZ51_g60</name>
</gene>